<organism evidence="1 2">
    <name type="scientific">Lactuca virosa</name>
    <dbReference type="NCBI Taxonomy" id="75947"/>
    <lineage>
        <taxon>Eukaryota</taxon>
        <taxon>Viridiplantae</taxon>
        <taxon>Streptophyta</taxon>
        <taxon>Embryophyta</taxon>
        <taxon>Tracheophyta</taxon>
        <taxon>Spermatophyta</taxon>
        <taxon>Magnoliopsida</taxon>
        <taxon>eudicotyledons</taxon>
        <taxon>Gunneridae</taxon>
        <taxon>Pentapetalae</taxon>
        <taxon>asterids</taxon>
        <taxon>campanulids</taxon>
        <taxon>Asterales</taxon>
        <taxon>Asteraceae</taxon>
        <taxon>Cichorioideae</taxon>
        <taxon>Cichorieae</taxon>
        <taxon>Lactucinae</taxon>
        <taxon>Lactuca</taxon>
    </lineage>
</organism>
<protein>
    <submittedName>
        <fullName evidence="1">Uncharacterized protein</fullName>
    </submittedName>
</protein>
<proteinExistence type="predicted"/>
<accession>A0AAU9P1N7</accession>
<keyword evidence="2" id="KW-1185">Reference proteome</keyword>
<dbReference type="AlphaFoldDB" id="A0AAU9P1N7"/>
<name>A0AAU9P1N7_9ASTR</name>
<gene>
    <name evidence="1" type="ORF">LVIROSA_LOCUS30052</name>
</gene>
<dbReference type="Proteomes" id="UP001157418">
    <property type="component" value="Unassembled WGS sequence"/>
</dbReference>
<comment type="caution">
    <text evidence="1">The sequence shown here is derived from an EMBL/GenBank/DDBJ whole genome shotgun (WGS) entry which is preliminary data.</text>
</comment>
<evidence type="ECO:0000313" key="2">
    <source>
        <dbReference type="Proteomes" id="UP001157418"/>
    </source>
</evidence>
<evidence type="ECO:0000313" key="1">
    <source>
        <dbReference type="EMBL" id="CAH1444191.1"/>
    </source>
</evidence>
<reference evidence="1 2" key="1">
    <citation type="submission" date="2022-01" db="EMBL/GenBank/DDBJ databases">
        <authorList>
            <person name="Xiong W."/>
            <person name="Schranz E."/>
        </authorList>
    </citation>
    <scope>NUCLEOTIDE SEQUENCE [LARGE SCALE GENOMIC DNA]</scope>
</reference>
<sequence>MQHCYVLCSPPTPTASNYKSTANLHRLNSLPTSFTAFILLPASVSNTIHKSSFFLTYLRRFRLDGSAILSALSKADHESCSSPLRHQSFHSSSSIDCVLPVFFLKGITLHSKTSSRTSHRTISGTGRKRLLKPTQMISIQNSNILNQSFDFDGTVVVADKKRYLKRGGDRQCSDVVQSLVFTAAHKELEEEFINEIDEASDGREKQLRREKSMEKREI</sequence>
<dbReference type="EMBL" id="CAKMRJ010005523">
    <property type="protein sequence ID" value="CAH1444191.1"/>
    <property type="molecule type" value="Genomic_DNA"/>
</dbReference>